<keyword evidence="3" id="KW-0028">Amino-acid biosynthesis</keyword>
<evidence type="ECO:0000256" key="2">
    <source>
        <dbReference type="ARBA" id="ARBA00013147"/>
    </source>
</evidence>
<feature type="non-terminal residue" evidence="11">
    <location>
        <position position="1"/>
    </location>
</feature>
<feature type="compositionally biased region" description="Low complexity" evidence="8">
    <location>
        <begin position="107"/>
        <end position="118"/>
    </location>
</feature>
<evidence type="ECO:0000259" key="9">
    <source>
        <dbReference type="PROSITE" id="PS51171"/>
    </source>
</evidence>
<dbReference type="Proteomes" id="UP000070501">
    <property type="component" value="Unassembled WGS sequence"/>
</dbReference>
<dbReference type="FunFam" id="3.40.190.10:FF:000034">
    <property type="entry name" value="Chorismate mutase/prephenate dehydratase"/>
    <property type="match status" value="1"/>
</dbReference>
<dbReference type="InParanoid" id="A0A136JJ73"/>
<dbReference type="CDD" id="cd04905">
    <property type="entry name" value="ACT_CM-PDT"/>
    <property type="match status" value="1"/>
</dbReference>
<evidence type="ECO:0000256" key="3">
    <source>
        <dbReference type="ARBA" id="ARBA00022605"/>
    </source>
</evidence>
<organism evidence="11 12">
    <name type="scientific">Microdochium bolleyi</name>
    <dbReference type="NCBI Taxonomy" id="196109"/>
    <lineage>
        <taxon>Eukaryota</taxon>
        <taxon>Fungi</taxon>
        <taxon>Dikarya</taxon>
        <taxon>Ascomycota</taxon>
        <taxon>Pezizomycotina</taxon>
        <taxon>Sordariomycetes</taxon>
        <taxon>Xylariomycetidae</taxon>
        <taxon>Xylariales</taxon>
        <taxon>Microdochiaceae</taxon>
        <taxon>Microdochium</taxon>
    </lineage>
</organism>
<feature type="compositionally biased region" description="Low complexity" evidence="8">
    <location>
        <begin position="247"/>
        <end position="265"/>
    </location>
</feature>
<feature type="compositionally biased region" description="Polar residues" evidence="8">
    <location>
        <begin position="119"/>
        <end position="137"/>
    </location>
</feature>
<feature type="domain" description="Prephenate dehydratase" evidence="9">
    <location>
        <begin position="6"/>
        <end position="235"/>
    </location>
</feature>
<dbReference type="InterPro" id="IPR001086">
    <property type="entry name" value="Preph_deHydtase"/>
</dbReference>
<feature type="region of interest" description="Disordered" evidence="8">
    <location>
        <begin position="107"/>
        <end position="144"/>
    </location>
</feature>
<dbReference type="GO" id="GO:0004664">
    <property type="term" value="F:prephenate dehydratase activity"/>
    <property type="evidence" value="ECO:0007669"/>
    <property type="project" value="UniProtKB-EC"/>
</dbReference>
<keyword evidence="4" id="KW-0057">Aromatic amino acid biosynthesis</keyword>
<dbReference type="Gene3D" id="3.40.190.10">
    <property type="entry name" value="Periplasmic binding protein-like II"/>
    <property type="match status" value="2"/>
</dbReference>
<keyword evidence="12" id="KW-1185">Reference proteome</keyword>
<keyword evidence="5" id="KW-0584">Phenylalanine biosynthesis</keyword>
<dbReference type="GO" id="GO:0009094">
    <property type="term" value="P:L-phenylalanine biosynthetic process"/>
    <property type="evidence" value="ECO:0007669"/>
    <property type="project" value="UniProtKB-UniPathway"/>
</dbReference>
<comment type="catalytic activity">
    <reaction evidence="7">
        <text>prephenate + H(+) = 3-phenylpyruvate + CO2 + H2O</text>
        <dbReference type="Rhea" id="RHEA:21648"/>
        <dbReference type="ChEBI" id="CHEBI:15377"/>
        <dbReference type="ChEBI" id="CHEBI:15378"/>
        <dbReference type="ChEBI" id="CHEBI:16526"/>
        <dbReference type="ChEBI" id="CHEBI:18005"/>
        <dbReference type="ChEBI" id="CHEBI:29934"/>
        <dbReference type="EC" id="4.2.1.51"/>
    </reaction>
</comment>
<dbReference type="FunCoup" id="A0A136JJ73">
    <property type="interactions" value="120"/>
</dbReference>
<proteinExistence type="predicted"/>
<dbReference type="PROSITE" id="PS51171">
    <property type="entry name" value="PREPHENATE_DEHYDR_3"/>
    <property type="match status" value="1"/>
</dbReference>
<dbReference type="Pfam" id="PF00800">
    <property type="entry name" value="PDT"/>
    <property type="match status" value="2"/>
</dbReference>
<name>A0A136JJ73_9PEZI</name>
<dbReference type="SUPFAM" id="SSF55021">
    <property type="entry name" value="ACT-like"/>
    <property type="match status" value="1"/>
</dbReference>
<evidence type="ECO:0000256" key="4">
    <source>
        <dbReference type="ARBA" id="ARBA00023141"/>
    </source>
</evidence>
<keyword evidence="6" id="KW-0456">Lyase</keyword>
<gene>
    <name evidence="11" type="ORF">Micbo1qcDRAFT_156006</name>
</gene>
<evidence type="ECO:0000256" key="8">
    <source>
        <dbReference type="SAM" id="MobiDB-lite"/>
    </source>
</evidence>
<dbReference type="InterPro" id="IPR002912">
    <property type="entry name" value="ACT_dom"/>
</dbReference>
<dbReference type="Gene3D" id="3.30.70.260">
    <property type="match status" value="1"/>
</dbReference>
<dbReference type="CDD" id="cd13532">
    <property type="entry name" value="PBP2_PDT_like"/>
    <property type="match status" value="1"/>
</dbReference>
<evidence type="ECO:0000256" key="1">
    <source>
        <dbReference type="ARBA" id="ARBA00004741"/>
    </source>
</evidence>
<reference evidence="12" key="1">
    <citation type="submission" date="2016-02" db="EMBL/GenBank/DDBJ databases">
        <title>Draft genome sequence of Microdochium bolleyi, a fungal endophyte of beachgrass.</title>
        <authorList>
            <consortium name="DOE Joint Genome Institute"/>
            <person name="David A.S."/>
            <person name="May G."/>
            <person name="Haridas S."/>
            <person name="Lim J."/>
            <person name="Wang M."/>
            <person name="Labutti K."/>
            <person name="Lipzen A."/>
            <person name="Barry K."/>
            <person name="Grigoriev I.V."/>
        </authorList>
    </citation>
    <scope>NUCLEOTIDE SEQUENCE [LARGE SCALE GENOMIC DNA]</scope>
    <source>
        <strain evidence="12">J235TASD1</strain>
    </source>
</reference>
<dbReference type="InterPro" id="IPR045865">
    <property type="entry name" value="ACT-like_dom_sf"/>
</dbReference>
<evidence type="ECO:0000313" key="11">
    <source>
        <dbReference type="EMBL" id="KXJ97199.1"/>
    </source>
</evidence>
<dbReference type="SUPFAM" id="SSF53850">
    <property type="entry name" value="Periplasmic binding protein-like II"/>
    <property type="match status" value="2"/>
</dbReference>
<dbReference type="EC" id="4.2.1.51" evidence="2"/>
<dbReference type="EMBL" id="KQ964245">
    <property type="protein sequence ID" value="KXJ97199.1"/>
    <property type="molecule type" value="Genomic_DNA"/>
</dbReference>
<dbReference type="GO" id="GO:0005737">
    <property type="term" value="C:cytoplasm"/>
    <property type="evidence" value="ECO:0007669"/>
    <property type="project" value="TreeGrafter"/>
</dbReference>
<evidence type="ECO:0000259" key="10">
    <source>
        <dbReference type="PROSITE" id="PS51671"/>
    </source>
</evidence>
<dbReference type="PIRSF" id="PIRSF001500">
    <property type="entry name" value="Chor_mut_pdt_Ppr"/>
    <property type="match status" value="1"/>
</dbReference>
<evidence type="ECO:0000313" key="12">
    <source>
        <dbReference type="Proteomes" id="UP000070501"/>
    </source>
</evidence>
<dbReference type="PANTHER" id="PTHR21022">
    <property type="entry name" value="PREPHENATE DEHYDRATASE P PROTEIN"/>
    <property type="match status" value="1"/>
</dbReference>
<dbReference type="UniPathway" id="UPA00121">
    <property type="reaction ID" value="UER00345"/>
</dbReference>
<feature type="domain" description="ACT" evidence="10">
    <location>
        <begin position="275"/>
        <end position="358"/>
    </location>
</feature>
<protein>
    <recommendedName>
        <fullName evidence="2">prephenate dehydratase</fullName>
        <ecNumber evidence="2">4.2.1.51</ecNumber>
    </recommendedName>
</protein>
<evidence type="ECO:0000256" key="6">
    <source>
        <dbReference type="ARBA" id="ARBA00023239"/>
    </source>
</evidence>
<dbReference type="STRING" id="196109.A0A136JJ73"/>
<accession>A0A136JJ73</accession>
<feature type="region of interest" description="Disordered" evidence="8">
    <location>
        <begin position="244"/>
        <end position="268"/>
    </location>
</feature>
<dbReference type="PANTHER" id="PTHR21022:SF19">
    <property type="entry name" value="PREPHENATE DEHYDRATASE-RELATED"/>
    <property type="match status" value="1"/>
</dbReference>
<comment type="pathway">
    <text evidence="1">Amino-acid biosynthesis; L-phenylalanine biosynthesis; phenylpyruvate from prephenate: step 1/1.</text>
</comment>
<dbReference type="OrthoDB" id="983542at2759"/>
<evidence type="ECO:0000256" key="7">
    <source>
        <dbReference type="ARBA" id="ARBA00047848"/>
    </source>
</evidence>
<dbReference type="InterPro" id="IPR008242">
    <property type="entry name" value="Chor_mutase/pphenate_deHydtase"/>
</dbReference>
<evidence type="ECO:0000256" key="5">
    <source>
        <dbReference type="ARBA" id="ARBA00023222"/>
    </source>
</evidence>
<dbReference type="PROSITE" id="PS51671">
    <property type="entry name" value="ACT"/>
    <property type="match status" value="1"/>
</dbReference>
<dbReference type="AlphaFoldDB" id="A0A136JJ73"/>
<sequence length="358" mass="38490">MARKPVVCFLGPIASYSHQATLQSFPPEQYELVPVVTIKDVFDATQSGQAEYGVAPFENSTNGSVVFTLDHFADRSKVYPDISVCAEIYQDVHHCLVGRVRPAATASSPPSPEALAVPNSSSVPASGQATPTRSSPNPEQPRARPLYPLSHVQRIYSHPQAFGQCTRFLNAYLRGVETIDCSSTSRAAELARDDPTGTSAAISSAVAAQLSGVDILAANIEDREDNTTRFFVLTRGAGAKWEGQLETSQLTGSSSTPSSSSLSSLDNAPSTKSLMSFTVPHRSTGALASVLDCFRTGGLNLTSINSRPSQIEPFQYIFFVEFEGHRFRDPEGSVASVLENVAKVAEGSRWLGSWVVKR</sequence>